<dbReference type="PROSITE" id="PS51078">
    <property type="entry name" value="ICLR_ED"/>
    <property type="match status" value="1"/>
</dbReference>
<evidence type="ECO:0000259" key="5">
    <source>
        <dbReference type="PROSITE" id="PS51077"/>
    </source>
</evidence>
<keyword evidence="3" id="KW-0804">Transcription</keyword>
<protein>
    <submittedName>
        <fullName evidence="7">IclR family transcriptional regulator</fullName>
    </submittedName>
</protein>
<evidence type="ECO:0000259" key="6">
    <source>
        <dbReference type="PROSITE" id="PS51078"/>
    </source>
</evidence>
<dbReference type="GO" id="GO:0003700">
    <property type="term" value="F:DNA-binding transcription factor activity"/>
    <property type="evidence" value="ECO:0007669"/>
    <property type="project" value="TreeGrafter"/>
</dbReference>
<dbReference type="PROSITE" id="PS51077">
    <property type="entry name" value="HTH_ICLR"/>
    <property type="match status" value="1"/>
</dbReference>
<dbReference type="PANTHER" id="PTHR30136:SF35">
    <property type="entry name" value="HTH-TYPE TRANSCRIPTIONAL REGULATOR RV1719"/>
    <property type="match status" value="1"/>
</dbReference>
<dbReference type="Gene3D" id="3.30.450.40">
    <property type="match status" value="1"/>
</dbReference>
<dbReference type="SUPFAM" id="SSF46785">
    <property type="entry name" value="Winged helix' DNA-binding domain"/>
    <property type="match status" value="1"/>
</dbReference>
<dbReference type="InterPro" id="IPR005471">
    <property type="entry name" value="Tscrpt_reg_IclR_N"/>
</dbReference>
<dbReference type="AlphaFoldDB" id="A0A932GQT2"/>
<dbReference type="Pfam" id="PF01614">
    <property type="entry name" value="IclR_C"/>
    <property type="match status" value="1"/>
</dbReference>
<feature type="domain" description="HTH iclR-type" evidence="5">
    <location>
        <begin position="7"/>
        <end position="69"/>
    </location>
</feature>
<dbReference type="Gene3D" id="1.10.10.10">
    <property type="entry name" value="Winged helix-like DNA-binding domain superfamily/Winged helix DNA-binding domain"/>
    <property type="match status" value="1"/>
</dbReference>
<dbReference type="FunFam" id="1.10.10.10:FF:000056">
    <property type="entry name" value="IclR family transcriptional regulator"/>
    <property type="match status" value="1"/>
</dbReference>
<dbReference type="SMART" id="SM00346">
    <property type="entry name" value="HTH_ICLR"/>
    <property type="match status" value="1"/>
</dbReference>
<evidence type="ECO:0000313" key="8">
    <source>
        <dbReference type="Proteomes" id="UP000741360"/>
    </source>
</evidence>
<evidence type="ECO:0000256" key="1">
    <source>
        <dbReference type="ARBA" id="ARBA00023015"/>
    </source>
</evidence>
<dbReference type="InterPro" id="IPR014757">
    <property type="entry name" value="Tscrpt_reg_IclR_C"/>
</dbReference>
<organism evidence="7 8">
    <name type="scientific">Tectimicrobiota bacterium</name>
    <dbReference type="NCBI Taxonomy" id="2528274"/>
    <lineage>
        <taxon>Bacteria</taxon>
        <taxon>Pseudomonadati</taxon>
        <taxon>Nitrospinota/Tectimicrobiota group</taxon>
        <taxon>Candidatus Tectimicrobiota</taxon>
    </lineage>
</organism>
<dbReference type="InterPro" id="IPR036388">
    <property type="entry name" value="WH-like_DNA-bd_sf"/>
</dbReference>
<dbReference type="GO" id="GO:0003677">
    <property type="term" value="F:DNA binding"/>
    <property type="evidence" value="ECO:0007669"/>
    <property type="project" value="UniProtKB-KW"/>
</dbReference>
<reference evidence="7" key="1">
    <citation type="submission" date="2020-07" db="EMBL/GenBank/DDBJ databases">
        <title>Huge and variable diversity of episymbiotic CPR bacteria and DPANN archaea in groundwater ecosystems.</title>
        <authorList>
            <person name="He C.Y."/>
            <person name="Keren R."/>
            <person name="Whittaker M."/>
            <person name="Farag I.F."/>
            <person name="Doudna J."/>
            <person name="Cate J.H.D."/>
            <person name="Banfield J.F."/>
        </authorList>
    </citation>
    <scope>NUCLEOTIDE SEQUENCE</scope>
    <source>
        <strain evidence="7">NC_groundwater_717_Ag_S-0.2um_59_8</strain>
    </source>
</reference>
<keyword evidence="2" id="KW-0238">DNA-binding</keyword>
<dbReference type="SUPFAM" id="SSF55781">
    <property type="entry name" value="GAF domain-like"/>
    <property type="match status" value="1"/>
</dbReference>
<sequence>MTSAKLVGSANKALAILTSFTLDKLERGVSELSRELGLHKATVHHILKDLERWAFVQKDEKTQKYRLGMRLLELGDLVRRNSDLIQNSQPFLDGLSRKTGGTVTLRILEKDSLLVLAKAESVHNLKITYDVGSRLPCNFGASGKLLLAFLPVGEFRRLARMGKIRRLTPRTVVNPRELEQEFERIRRRGYAFSSEQAISGARGVAAPIRDRLGNVVAALGFSMPVSLLPQNKVPEITREVLETAAAISARLGYPPQLNEERMDKGARDDGRRAAAR</sequence>
<gene>
    <name evidence="7" type="ORF">HYY65_10485</name>
</gene>
<proteinExistence type="predicted"/>
<feature type="domain" description="IclR-ED" evidence="6">
    <location>
        <begin position="70"/>
        <end position="253"/>
    </location>
</feature>
<dbReference type="Proteomes" id="UP000741360">
    <property type="component" value="Unassembled WGS sequence"/>
</dbReference>
<evidence type="ECO:0000313" key="7">
    <source>
        <dbReference type="EMBL" id="MBI3015466.1"/>
    </source>
</evidence>
<dbReference type="InterPro" id="IPR029016">
    <property type="entry name" value="GAF-like_dom_sf"/>
</dbReference>
<dbReference type="InterPro" id="IPR050707">
    <property type="entry name" value="HTH_MetabolicPath_Reg"/>
</dbReference>
<name>A0A932GQT2_UNCTE</name>
<dbReference type="Pfam" id="PF09339">
    <property type="entry name" value="HTH_IclR"/>
    <property type="match status" value="1"/>
</dbReference>
<dbReference type="GO" id="GO:0045892">
    <property type="term" value="P:negative regulation of DNA-templated transcription"/>
    <property type="evidence" value="ECO:0007669"/>
    <property type="project" value="TreeGrafter"/>
</dbReference>
<dbReference type="PANTHER" id="PTHR30136">
    <property type="entry name" value="HELIX-TURN-HELIX TRANSCRIPTIONAL REGULATOR, ICLR FAMILY"/>
    <property type="match status" value="1"/>
</dbReference>
<evidence type="ECO:0000256" key="2">
    <source>
        <dbReference type="ARBA" id="ARBA00023125"/>
    </source>
</evidence>
<keyword evidence="1" id="KW-0805">Transcription regulation</keyword>
<comment type="caution">
    <text evidence="7">The sequence shown here is derived from an EMBL/GenBank/DDBJ whole genome shotgun (WGS) entry which is preliminary data.</text>
</comment>
<dbReference type="EMBL" id="JACPSX010000201">
    <property type="protein sequence ID" value="MBI3015466.1"/>
    <property type="molecule type" value="Genomic_DNA"/>
</dbReference>
<feature type="compositionally biased region" description="Basic and acidic residues" evidence="4">
    <location>
        <begin position="258"/>
        <end position="276"/>
    </location>
</feature>
<evidence type="ECO:0000256" key="4">
    <source>
        <dbReference type="SAM" id="MobiDB-lite"/>
    </source>
</evidence>
<evidence type="ECO:0000256" key="3">
    <source>
        <dbReference type="ARBA" id="ARBA00023163"/>
    </source>
</evidence>
<dbReference type="InterPro" id="IPR036390">
    <property type="entry name" value="WH_DNA-bd_sf"/>
</dbReference>
<accession>A0A932GQT2</accession>
<feature type="region of interest" description="Disordered" evidence="4">
    <location>
        <begin position="256"/>
        <end position="276"/>
    </location>
</feature>